<keyword evidence="6 7" id="KW-0503">Monooxygenase</keyword>
<dbReference type="AlphaFoldDB" id="A0A8S1HNA8"/>
<sequence length="472" mass="53492">MIFLLLLCGFFAYLSYKQRLVRSKLPRGPFPFPFIGNVPQLLFAVAKTGGIVKAIKTFKEEYGPVFTLWMGPKPTVHIADYEIAYQEMVKNGGRYTDRYIPEIFLEVRKGLGMIFANGRGWLEQRRFSLHTLRNFGVGRSIIEERILKELNTRFAAIERDASNGVMTQNIGSFFDLVFGNVIYGLMFSLHFEENDQKFEKLKGMLGSSFEKFNLFDISVPLWVLKSPFFKWRFDSLTKPIIGIIEFCSEQVNKRLAKIKSGEHIIADEPQDFVDAYLKKINEESNNNGTYFDLETLNVNLLDLWVAGQETTSITLLWGMILLLNNPEHITKIREEVNRITGNGSRQLSLSDKSEAAYLNATIHEIQRHASILNLNMWRIAAEGVVLNGEPVEAGTVITAQLNLAHNVSPFGMGKRACLGESLARAELFLILGNFILRYDIKPSGDLPSVKTINPNGILKRPPKCEVELVKLT</sequence>
<dbReference type="GO" id="GO:0016712">
    <property type="term" value="F:oxidoreductase activity, acting on paired donors, with incorporation or reduction of molecular oxygen, reduced flavin or flavoprotein as one donor, and incorporation of one atom of oxygen"/>
    <property type="evidence" value="ECO:0007669"/>
    <property type="project" value="TreeGrafter"/>
</dbReference>
<evidence type="ECO:0000313" key="9">
    <source>
        <dbReference type="EMBL" id="CAD6197349.1"/>
    </source>
</evidence>
<evidence type="ECO:0008006" key="11">
    <source>
        <dbReference type="Google" id="ProtNLM"/>
    </source>
</evidence>
<comment type="similarity">
    <text evidence="2 7">Belongs to the cytochrome P450 family.</text>
</comment>
<evidence type="ECO:0000256" key="1">
    <source>
        <dbReference type="ARBA" id="ARBA00001971"/>
    </source>
</evidence>
<accession>A0A8S1HNA8</accession>
<name>A0A8S1HNA8_9PELO</name>
<keyword evidence="4 7" id="KW-0560">Oxidoreductase</keyword>
<evidence type="ECO:0000256" key="4">
    <source>
        <dbReference type="ARBA" id="ARBA00023002"/>
    </source>
</evidence>
<dbReference type="GO" id="GO:0005506">
    <property type="term" value="F:iron ion binding"/>
    <property type="evidence" value="ECO:0007669"/>
    <property type="project" value="InterPro"/>
</dbReference>
<dbReference type="InterPro" id="IPR017972">
    <property type="entry name" value="Cyt_P450_CS"/>
</dbReference>
<feature type="signal peptide" evidence="8">
    <location>
        <begin position="1"/>
        <end position="17"/>
    </location>
</feature>
<keyword evidence="8" id="KW-0732">Signal</keyword>
<dbReference type="GO" id="GO:0020037">
    <property type="term" value="F:heme binding"/>
    <property type="evidence" value="ECO:0007669"/>
    <property type="project" value="InterPro"/>
</dbReference>
<keyword evidence="3 7" id="KW-0479">Metal-binding</keyword>
<dbReference type="InterPro" id="IPR002401">
    <property type="entry name" value="Cyt_P450_E_grp-I"/>
</dbReference>
<organism evidence="9 10">
    <name type="scientific">Caenorhabditis auriculariae</name>
    <dbReference type="NCBI Taxonomy" id="2777116"/>
    <lineage>
        <taxon>Eukaryota</taxon>
        <taxon>Metazoa</taxon>
        <taxon>Ecdysozoa</taxon>
        <taxon>Nematoda</taxon>
        <taxon>Chromadorea</taxon>
        <taxon>Rhabditida</taxon>
        <taxon>Rhabditina</taxon>
        <taxon>Rhabditomorpha</taxon>
        <taxon>Rhabditoidea</taxon>
        <taxon>Rhabditidae</taxon>
        <taxon>Peloderinae</taxon>
        <taxon>Caenorhabditis</taxon>
    </lineage>
</organism>
<keyword evidence="5 7" id="KW-0408">Iron</keyword>
<gene>
    <name evidence="9" type="ORF">CAUJ_LOCUS13258</name>
</gene>
<comment type="caution">
    <text evidence="9">The sequence shown here is derived from an EMBL/GenBank/DDBJ whole genome shotgun (WGS) entry which is preliminary data.</text>
</comment>
<feature type="chain" id="PRO_5035882856" description="CYtochrome P450 family" evidence="8">
    <location>
        <begin position="18"/>
        <end position="472"/>
    </location>
</feature>
<dbReference type="Gene3D" id="1.10.630.10">
    <property type="entry name" value="Cytochrome P450"/>
    <property type="match status" value="1"/>
</dbReference>
<proteinExistence type="inferred from homology"/>
<reference evidence="9" key="1">
    <citation type="submission" date="2020-10" db="EMBL/GenBank/DDBJ databases">
        <authorList>
            <person name="Kikuchi T."/>
        </authorList>
    </citation>
    <scope>NUCLEOTIDE SEQUENCE</scope>
    <source>
        <strain evidence="9">NKZ352</strain>
    </source>
</reference>
<dbReference type="PRINTS" id="PR00463">
    <property type="entry name" value="EP450I"/>
</dbReference>
<dbReference type="CDD" id="cd20617">
    <property type="entry name" value="CYP1_2-like"/>
    <property type="match status" value="1"/>
</dbReference>
<evidence type="ECO:0000256" key="8">
    <source>
        <dbReference type="SAM" id="SignalP"/>
    </source>
</evidence>
<dbReference type="PRINTS" id="PR00385">
    <property type="entry name" value="P450"/>
</dbReference>
<dbReference type="SUPFAM" id="SSF48264">
    <property type="entry name" value="Cytochrome P450"/>
    <property type="match status" value="1"/>
</dbReference>
<dbReference type="EMBL" id="CAJGYM010000091">
    <property type="protein sequence ID" value="CAD6197349.1"/>
    <property type="molecule type" value="Genomic_DNA"/>
</dbReference>
<dbReference type="PROSITE" id="PS00086">
    <property type="entry name" value="CYTOCHROME_P450"/>
    <property type="match status" value="1"/>
</dbReference>
<dbReference type="Pfam" id="PF00067">
    <property type="entry name" value="p450"/>
    <property type="match status" value="2"/>
</dbReference>
<evidence type="ECO:0000256" key="6">
    <source>
        <dbReference type="ARBA" id="ARBA00023033"/>
    </source>
</evidence>
<evidence type="ECO:0000313" key="10">
    <source>
        <dbReference type="Proteomes" id="UP000835052"/>
    </source>
</evidence>
<keyword evidence="7" id="KW-0349">Heme</keyword>
<evidence type="ECO:0000256" key="2">
    <source>
        <dbReference type="ARBA" id="ARBA00010617"/>
    </source>
</evidence>
<dbReference type="OrthoDB" id="2789670at2759"/>
<dbReference type="InterPro" id="IPR050182">
    <property type="entry name" value="Cytochrome_P450_fam2"/>
</dbReference>
<dbReference type="GO" id="GO:0006082">
    <property type="term" value="P:organic acid metabolic process"/>
    <property type="evidence" value="ECO:0007669"/>
    <property type="project" value="TreeGrafter"/>
</dbReference>
<dbReference type="InterPro" id="IPR036396">
    <property type="entry name" value="Cyt_P450_sf"/>
</dbReference>
<dbReference type="FunFam" id="1.10.630.10:FF:000036">
    <property type="entry name" value="CYtochrome P450 family"/>
    <property type="match status" value="1"/>
</dbReference>
<comment type="cofactor">
    <cofactor evidence="1">
        <name>heme</name>
        <dbReference type="ChEBI" id="CHEBI:30413"/>
    </cofactor>
</comment>
<dbReference type="GO" id="GO:0005737">
    <property type="term" value="C:cytoplasm"/>
    <property type="evidence" value="ECO:0007669"/>
    <property type="project" value="TreeGrafter"/>
</dbReference>
<evidence type="ECO:0000256" key="5">
    <source>
        <dbReference type="ARBA" id="ARBA00023004"/>
    </source>
</evidence>
<evidence type="ECO:0000256" key="7">
    <source>
        <dbReference type="RuleBase" id="RU000461"/>
    </source>
</evidence>
<dbReference type="InterPro" id="IPR001128">
    <property type="entry name" value="Cyt_P450"/>
</dbReference>
<dbReference type="PANTHER" id="PTHR24300">
    <property type="entry name" value="CYTOCHROME P450 508A4-RELATED"/>
    <property type="match status" value="1"/>
</dbReference>
<keyword evidence="10" id="KW-1185">Reference proteome</keyword>
<dbReference type="Proteomes" id="UP000835052">
    <property type="component" value="Unassembled WGS sequence"/>
</dbReference>
<dbReference type="PANTHER" id="PTHR24300:SF375">
    <property type="entry name" value="CYTOCHROME P450 FAMILY"/>
    <property type="match status" value="1"/>
</dbReference>
<dbReference type="GO" id="GO:0006805">
    <property type="term" value="P:xenobiotic metabolic process"/>
    <property type="evidence" value="ECO:0007669"/>
    <property type="project" value="TreeGrafter"/>
</dbReference>
<protein>
    <recommendedName>
        <fullName evidence="11">CYtochrome P450 family</fullName>
    </recommendedName>
</protein>
<evidence type="ECO:0000256" key="3">
    <source>
        <dbReference type="ARBA" id="ARBA00022723"/>
    </source>
</evidence>